<dbReference type="Proteomes" id="UP000462501">
    <property type="component" value="Unassembled WGS sequence"/>
</dbReference>
<gene>
    <name evidence="2" type="ORF">FMM72_00600</name>
</gene>
<proteinExistence type="predicted"/>
<name>A0A845SLR3_9FIRM</name>
<organism evidence="2 3">
    <name type="scientific">Anaerotruncus colihominis</name>
    <dbReference type="NCBI Taxonomy" id="169435"/>
    <lineage>
        <taxon>Bacteria</taxon>
        <taxon>Bacillati</taxon>
        <taxon>Bacillota</taxon>
        <taxon>Clostridia</taxon>
        <taxon>Eubacteriales</taxon>
        <taxon>Oscillospiraceae</taxon>
        <taxon>Anaerotruncus</taxon>
    </lineage>
</organism>
<dbReference type="InterPro" id="IPR025923">
    <property type="entry name" value="YodL-like_dom"/>
</dbReference>
<dbReference type="EMBL" id="VIQT01000002">
    <property type="protein sequence ID" value="NDO37759.1"/>
    <property type="molecule type" value="Genomic_DNA"/>
</dbReference>
<reference evidence="2 3" key="1">
    <citation type="submission" date="2019-06" db="EMBL/GenBank/DDBJ databases">
        <title>Draft genome sequences of 15 bacterial species constituting the stable defined intestinal microbiota of the GM15 gnotobiotic mouse model.</title>
        <authorList>
            <person name="Elie C."/>
            <person name="Mathieu A."/>
            <person name="Saliou A."/>
            <person name="Darnaud M."/>
            <person name="Leulier F."/>
            <person name="Tamellini A."/>
        </authorList>
    </citation>
    <scope>NUCLEOTIDE SEQUENCE [LARGE SCALE GENOMIC DNA]</scope>
    <source>
        <strain evidence="2 3">JM4-15</strain>
    </source>
</reference>
<accession>A0A845SLR3</accession>
<comment type="caution">
    <text evidence="2">The sequence shown here is derived from an EMBL/GenBank/DDBJ whole genome shotgun (WGS) entry which is preliminary data.</text>
</comment>
<evidence type="ECO:0000259" key="1">
    <source>
        <dbReference type="Pfam" id="PF14191"/>
    </source>
</evidence>
<sequence>MKVVLYQLIPELDMDHLMFEDLKTILAKSDGRIPAERYEAVYCGDLDVVTPEDVYFIFNLAHPEGYTGRSMSVSDVVEFIPAPGCSMFYFCNMIGHVEVDFDKKRAMLPIVNHDFQKEEITRCGNFSIAFFDEYGFENIRCSKMVLKRCRYSQCQLGYKLVYWHDEQGKWREKEFLTRPKILFAETGFCSIPQEVLYEETNYGIKRRYGAFSFENFAALEKRYTDKHIPFEYL</sequence>
<evidence type="ECO:0000313" key="2">
    <source>
        <dbReference type="EMBL" id="NDO37759.1"/>
    </source>
</evidence>
<dbReference type="Pfam" id="PF14191">
    <property type="entry name" value="YodL"/>
    <property type="match status" value="1"/>
</dbReference>
<protein>
    <recommendedName>
        <fullName evidence="1">YodL-like domain-containing protein</fullName>
    </recommendedName>
</protein>
<evidence type="ECO:0000313" key="3">
    <source>
        <dbReference type="Proteomes" id="UP000462501"/>
    </source>
</evidence>
<feature type="domain" description="YodL-like" evidence="1">
    <location>
        <begin position="3"/>
        <end position="101"/>
    </location>
</feature>
<dbReference type="RefSeq" id="WP_162220242.1">
    <property type="nucleotide sequence ID" value="NZ_VIQT01000002.1"/>
</dbReference>
<dbReference type="AlphaFoldDB" id="A0A845SLR3"/>